<keyword evidence="2" id="KW-0695">RNA-directed DNA polymerase</keyword>
<dbReference type="SUPFAM" id="SSF56672">
    <property type="entry name" value="DNA/RNA polymerases"/>
    <property type="match status" value="1"/>
</dbReference>
<name>A0AAV8DXD1_9POAL</name>
<dbReference type="Pfam" id="PF00078">
    <property type="entry name" value="RVT_1"/>
    <property type="match status" value="1"/>
</dbReference>
<dbReference type="InterPro" id="IPR026960">
    <property type="entry name" value="RVT-Znf"/>
</dbReference>
<dbReference type="InterPro" id="IPR000477">
    <property type="entry name" value="RT_dom"/>
</dbReference>
<dbReference type="EMBL" id="JAMFTS010000003">
    <property type="protein sequence ID" value="KAJ4771846.1"/>
    <property type="molecule type" value="Genomic_DNA"/>
</dbReference>
<proteinExistence type="predicted"/>
<accession>A0AAV8DXD1</accession>
<dbReference type="PROSITE" id="PS50878">
    <property type="entry name" value="RT_POL"/>
    <property type="match status" value="1"/>
</dbReference>
<dbReference type="Proteomes" id="UP001140206">
    <property type="component" value="Chromosome 3"/>
</dbReference>
<protein>
    <submittedName>
        <fullName evidence="2">RNA-directed DNA polymerase (Reverse transcriptase)-related family protein</fullName>
    </submittedName>
</protein>
<comment type="caution">
    <text evidence="2">The sequence shown here is derived from an EMBL/GenBank/DDBJ whole genome shotgun (WGS) entry which is preliminary data.</text>
</comment>
<dbReference type="PANTHER" id="PTHR33116">
    <property type="entry name" value="REVERSE TRANSCRIPTASE ZINC-BINDING DOMAIN-CONTAINING PROTEIN-RELATED-RELATED"/>
    <property type="match status" value="1"/>
</dbReference>
<organism evidence="2 3">
    <name type="scientific">Rhynchospora pubera</name>
    <dbReference type="NCBI Taxonomy" id="906938"/>
    <lineage>
        <taxon>Eukaryota</taxon>
        <taxon>Viridiplantae</taxon>
        <taxon>Streptophyta</taxon>
        <taxon>Embryophyta</taxon>
        <taxon>Tracheophyta</taxon>
        <taxon>Spermatophyta</taxon>
        <taxon>Magnoliopsida</taxon>
        <taxon>Liliopsida</taxon>
        <taxon>Poales</taxon>
        <taxon>Cyperaceae</taxon>
        <taxon>Cyperoideae</taxon>
        <taxon>Rhynchosporeae</taxon>
        <taxon>Rhynchospora</taxon>
    </lineage>
</organism>
<keyword evidence="2" id="KW-0548">Nucleotidyltransferase</keyword>
<evidence type="ECO:0000259" key="1">
    <source>
        <dbReference type="PROSITE" id="PS50878"/>
    </source>
</evidence>
<dbReference type="AlphaFoldDB" id="A0AAV8DXD1"/>
<dbReference type="Pfam" id="PF13966">
    <property type="entry name" value="zf-RVT"/>
    <property type="match status" value="1"/>
</dbReference>
<dbReference type="CDD" id="cd01650">
    <property type="entry name" value="RT_nLTR_like"/>
    <property type="match status" value="1"/>
</dbReference>
<feature type="domain" description="Reverse transcriptase" evidence="1">
    <location>
        <begin position="111"/>
        <end position="387"/>
    </location>
</feature>
<sequence>MRLSKRVKFVSSLSVNGSSITNPSDILDAFTAFYSQLFGKASATLPFSGSALYRDDFDLSVLATPFSEVEIARAIGRMANNKASGPDGLPNEFFKKNWPLLKNDLLSIFDCLFNGSLSLQNYNEASLVLLPKVEGAHQLTDFRPISVINFVPKLISKVLAIRLKPFLHRLISYSQTGFIKGRLISENFLVARELLTHLNSGNFPAIMMKLDFYKAFDTVEWGFLNRILTVRGFPPMFITWINLLLETAVSSVTVNGLKSEPFKHKRGLRQGDPLSPFLFILVADVLSQMLHSTSTALHCSISPRFTAPFFMLQYADDTLVFSTVQGNALQTLQLVLRLFQLASGLRINNQKSSFLPLNLDPGQVTAIEHLLGFVTTTLPMEYLGLPLTLGKPDKSCFMPLLHRIESRLQGWKNCLLSRAGRVTLASTVLTAIPSYFMSVFLLPRWLIEAIDKARKRFIWGTNLQGNQRVHLVAWEKLCLPKSVGGLGIKNIKLQNQAFLLRWWWFLYNNHNSLWYKTTFNIYSPIRGGASPLTWNKIGSFFWKDLRSLSYLFQFSTLSLINSGLNTSFWYDNWAGTPIIPLLKGARKPPRQRLNCRQGLASLDPLLPRPWDQSTMLLLQDRQTFLQSDEEDVLIWRWTSNGSFTVASFYNVISKSGKFLCNQSCIWSFRIPPSLKFFLFLLYNDRLLTQQQLLRRNLLSLQPCCVLCNMSLLEDGFHLFFSCIFSRSVWHRLRAALSLPPLIESYSLREAFSLTLQQGGTNEAFQAHLSAFFWAIWTERNSRIFRGNSRDVDLVCR</sequence>
<dbReference type="GO" id="GO:0003964">
    <property type="term" value="F:RNA-directed DNA polymerase activity"/>
    <property type="evidence" value="ECO:0007669"/>
    <property type="project" value="UniProtKB-KW"/>
</dbReference>
<keyword evidence="3" id="KW-1185">Reference proteome</keyword>
<dbReference type="PANTHER" id="PTHR33116:SF78">
    <property type="entry name" value="OS12G0587133 PROTEIN"/>
    <property type="match status" value="1"/>
</dbReference>
<evidence type="ECO:0000313" key="3">
    <source>
        <dbReference type="Proteomes" id="UP001140206"/>
    </source>
</evidence>
<keyword evidence="2" id="KW-0808">Transferase</keyword>
<dbReference type="InterPro" id="IPR043502">
    <property type="entry name" value="DNA/RNA_pol_sf"/>
</dbReference>
<gene>
    <name evidence="2" type="ORF">LUZ62_056103</name>
</gene>
<evidence type="ECO:0000313" key="2">
    <source>
        <dbReference type="EMBL" id="KAJ4771846.1"/>
    </source>
</evidence>
<reference evidence="2" key="1">
    <citation type="submission" date="2022-08" db="EMBL/GenBank/DDBJ databases">
        <authorList>
            <person name="Marques A."/>
        </authorList>
    </citation>
    <scope>NUCLEOTIDE SEQUENCE</scope>
    <source>
        <strain evidence="2">RhyPub2mFocal</strain>
        <tissue evidence="2">Leaves</tissue>
    </source>
</reference>